<keyword evidence="1" id="KW-0732">Signal</keyword>
<accession>A0A1T5FLM8</accession>
<sequence>MKRFLSAFILLFFFTQFSAQFDREHWFAPMFDDQGNTSPLTQFLHLSTNSGTEFTVYVYNNNKLIYQANIKKGSPATIGIDRQYMITKDNAALGKANTMGLYVRADFPFFANFRFGVDAHAEILTSKGAAALGQDFYTVVSPNNYSDTNLNFMTSVIATQDNTVVKIDGFKKPLVFNNVPTQASYTVTLNRGQSYILQGKSLSNPSNLDAFTGAHVTSDKPISVTNGNFNGQQSKIAFSGDGSDILMDQSVPTDKLGDEFIIVKGYGKIGNDMEGAILVATQPNTEIYVNNETSPIATLANPGDHFRIDDTKYKPQGSDHYNLYIKAKDKKKIYVYQLMAGVENDTPGVKAVSTGGMNFIPPISCYLPKVIDEISDIDKIGPKSYTTKLNIITQQGATVIVKNGATIIQTINPSDLKPVSGANDWGTYSILNVTGNISVESTKAVTAGISAGDSNVGYGGFFAGFTRIPLIVNVDEKACIPYAILELPQGYRSYEWFNVDDPATDLTDPASPHIFNPKKPGTYKCRITEGSCDPEETLPYKFENCKKEVTDSICGVQTFTPSFKYNTGEDVKSINITKQPSKGEVEVALNGESFIYKPKADVTGESDEIEYNISNASGTVTEKVKHTIIINQIIATDTTVGECSTTNSANFDLTETNYTSEPNFKSVRYYISPTGAENQIALEEISSPYPALDGTIVYARIENTLGCHVVRKVTLKIMSEPDVKPENYAKQHCDEEDNKLDGNYQADLEEVTNSILADKAGFTYNYFRTQPDANLPTTSNTLPKNTPYVFTAGNNKIWVRVESDCDLVIKEVELKIGNQIPDATGGTETY</sequence>
<keyword evidence="4" id="KW-1185">Reference proteome</keyword>
<dbReference type="InterPro" id="IPR035234">
    <property type="entry name" value="IgGFc-bd_N"/>
</dbReference>
<dbReference type="STRING" id="619805.SAMN05660477_02127"/>
<dbReference type="AlphaFoldDB" id="A0A1T5FLM8"/>
<organism evidence="3 4">
    <name type="scientific">Soonwooa buanensis</name>
    <dbReference type="NCBI Taxonomy" id="619805"/>
    <lineage>
        <taxon>Bacteria</taxon>
        <taxon>Pseudomonadati</taxon>
        <taxon>Bacteroidota</taxon>
        <taxon>Flavobacteriia</taxon>
        <taxon>Flavobacteriales</taxon>
        <taxon>Weeksellaceae</taxon>
        <taxon>Chryseobacterium group</taxon>
        <taxon>Soonwooa</taxon>
    </lineage>
</organism>
<evidence type="ECO:0000256" key="1">
    <source>
        <dbReference type="SAM" id="SignalP"/>
    </source>
</evidence>
<dbReference type="RefSeq" id="WP_144038357.1">
    <property type="nucleotide sequence ID" value="NZ_FUYZ01000007.1"/>
</dbReference>
<feature type="domain" description="IgGFc-binding protein N-terminal" evidence="2">
    <location>
        <begin position="130"/>
        <end position="448"/>
    </location>
</feature>
<dbReference type="Pfam" id="PF17517">
    <property type="entry name" value="IgGFc_binding"/>
    <property type="match status" value="1"/>
</dbReference>
<dbReference type="OrthoDB" id="9765926at2"/>
<name>A0A1T5FLM8_9FLAO</name>
<gene>
    <name evidence="3" type="ORF">SAMN05660477_02127</name>
</gene>
<dbReference type="EMBL" id="FUYZ01000007">
    <property type="protein sequence ID" value="SKB96996.1"/>
    <property type="molecule type" value="Genomic_DNA"/>
</dbReference>
<evidence type="ECO:0000313" key="3">
    <source>
        <dbReference type="EMBL" id="SKB96996.1"/>
    </source>
</evidence>
<reference evidence="3 4" key="1">
    <citation type="submission" date="2017-02" db="EMBL/GenBank/DDBJ databases">
        <authorList>
            <person name="Peterson S.W."/>
        </authorList>
    </citation>
    <scope>NUCLEOTIDE SEQUENCE [LARGE SCALE GENOMIC DNA]</scope>
    <source>
        <strain evidence="3 4">DSM 22323</strain>
    </source>
</reference>
<feature type="signal peptide" evidence="1">
    <location>
        <begin position="1"/>
        <end position="19"/>
    </location>
</feature>
<dbReference type="Proteomes" id="UP000191112">
    <property type="component" value="Unassembled WGS sequence"/>
</dbReference>
<feature type="chain" id="PRO_5013160168" description="IgGFc-binding protein N-terminal domain-containing protein" evidence="1">
    <location>
        <begin position="20"/>
        <end position="830"/>
    </location>
</feature>
<evidence type="ECO:0000313" key="4">
    <source>
        <dbReference type="Proteomes" id="UP000191112"/>
    </source>
</evidence>
<proteinExistence type="predicted"/>
<evidence type="ECO:0000259" key="2">
    <source>
        <dbReference type="Pfam" id="PF17517"/>
    </source>
</evidence>
<protein>
    <recommendedName>
        <fullName evidence="2">IgGFc-binding protein N-terminal domain-containing protein</fullName>
    </recommendedName>
</protein>